<evidence type="ECO:0000256" key="4">
    <source>
        <dbReference type="PROSITE-ProRule" id="PRU00175"/>
    </source>
</evidence>
<organism evidence="7 8">
    <name type="scientific">Polarella glacialis</name>
    <name type="common">Dinoflagellate</name>
    <dbReference type="NCBI Taxonomy" id="89957"/>
    <lineage>
        <taxon>Eukaryota</taxon>
        <taxon>Sar</taxon>
        <taxon>Alveolata</taxon>
        <taxon>Dinophyceae</taxon>
        <taxon>Suessiales</taxon>
        <taxon>Suessiaceae</taxon>
        <taxon>Polarella</taxon>
    </lineage>
</organism>
<reference evidence="7" key="1">
    <citation type="submission" date="2021-02" db="EMBL/GenBank/DDBJ databases">
        <authorList>
            <person name="Dougan E. K."/>
            <person name="Rhodes N."/>
            <person name="Thang M."/>
            <person name="Chan C."/>
        </authorList>
    </citation>
    <scope>NUCLEOTIDE SEQUENCE</scope>
</reference>
<dbReference type="InterPro" id="IPR001841">
    <property type="entry name" value="Znf_RING"/>
</dbReference>
<dbReference type="SMART" id="SM00744">
    <property type="entry name" value="RINGv"/>
    <property type="match status" value="1"/>
</dbReference>
<evidence type="ECO:0000256" key="5">
    <source>
        <dbReference type="SAM" id="MobiDB-lite"/>
    </source>
</evidence>
<dbReference type="OrthoDB" id="8062037at2759"/>
<evidence type="ECO:0000256" key="1">
    <source>
        <dbReference type="ARBA" id="ARBA00022723"/>
    </source>
</evidence>
<dbReference type="AlphaFoldDB" id="A0A813DAJ9"/>
<comment type="caution">
    <text evidence="7">The sequence shown here is derived from an EMBL/GenBank/DDBJ whole genome shotgun (WGS) entry which is preliminary data.</text>
</comment>
<dbReference type="InterPro" id="IPR011016">
    <property type="entry name" value="Znf_RING-CH"/>
</dbReference>
<keyword evidence="3" id="KW-0862">Zinc</keyword>
<dbReference type="Gene3D" id="3.30.40.10">
    <property type="entry name" value="Zinc/RING finger domain, C3HC4 (zinc finger)"/>
    <property type="match status" value="1"/>
</dbReference>
<sequence>MADGALVRLGPSWEDRWGALLETTGSSALPTAAARRPLPSRSSSLRVAAALPGARQQQRAGAGAGGLPSSLQEDLEDYFARFDSVVRDASSSTGRQGPQSALLQSELPSVPRFEAGDFARLRRTSCSAVTCGARRGPVFTECAICLQSFDESRLTALLELPCSARHVFHGPCLKKWLAKSVQCPVCRVDVKALLPKVKALLPNVMTSSASPASGSDKTRRPFNHQLMAGCTRDGGRVVRYEPNPPVAWPRPTYIPAHLRHLAQYLEVSYPGRGVARIWRLPFGEASGDLSQALPLEGSDH</sequence>
<dbReference type="PANTHER" id="PTHR22765">
    <property type="entry name" value="RING FINGER AND PROTEASE ASSOCIATED DOMAIN-CONTAINING"/>
    <property type="match status" value="1"/>
</dbReference>
<dbReference type="SMART" id="SM00184">
    <property type="entry name" value="RING"/>
    <property type="match status" value="1"/>
</dbReference>
<dbReference type="Proteomes" id="UP000654075">
    <property type="component" value="Unassembled WGS sequence"/>
</dbReference>
<dbReference type="SUPFAM" id="SSF57850">
    <property type="entry name" value="RING/U-box"/>
    <property type="match status" value="1"/>
</dbReference>
<dbReference type="GO" id="GO:0006511">
    <property type="term" value="P:ubiquitin-dependent protein catabolic process"/>
    <property type="evidence" value="ECO:0007669"/>
    <property type="project" value="TreeGrafter"/>
</dbReference>
<keyword evidence="1" id="KW-0479">Metal-binding</keyword>
<feature type="compositionally biased region" description="Low complexity" evidence="5">
    <location>
        <begin position="28"/>
        <end position="61"/>
    </location>
</feature>
<evidence type="ECO:0000256" key="3">
    <source>
        <dbReference type="ARBA" id="ARBA00022833"/>
    </source>
</evidence>
<name>A0A813DAJ9_POLGL</name>
<dbReference type="EMBL" id="CAJNNV010001226">
    <property type="protein sequence ID" value="CAE8584567.1"/>
    <property type="molecule type" value="Genomic_DNA"/>
</dbReference>
<dbReference type="GO" id="GO:0008270">
    <property type="term" value="F:zinc ion binding"/>
    <property type="evidence" value="ECO:0007669"/>
    <property type="project" value="UniProtKB-KW"/>
</dbReference>
<evidence type="ECO:0000256" key="2">
    <source>
        <dbReference type="ARBA" id="ARBA00022771"/>
    </source>
</evidence>
<evidence type="ECO:0000313" key="7">
    <source>
        <dbReference type="EMBL" id="CAE8584567.1"/>
    </source>
</evidence>
<dbReference type="GO" id="GO:0061630">
    <property type="term" value="F:ubiquitin protein ligase activity"/>
    <property type="evidence" value="ECO:0007669"/>
    <property type="project" value="TreeGrafter"/>
</dbReference>
<accession>A0A813DAJ9</accession>
<proteinExistence type="predicted"/>
<dbReference type="InterPro" id="IPR051826">
    <property type="entry name" value="E3_ubiquitin-ligase_domain"/>
</dbReference>
<feature type="domain" description="RING-type" evidence="6">
    <location>
        <begin position="142"/>
        <end position="187"/>
    </location>
</feature>
<evidence type="ECO:0000259" key="6">
    <source>
        <dbReference type="PROSITE" id="PS50089"/>
    </source>
</evidence>
<dbReference type="PROSITE" id="PS50089">
    <property type="entry name" value="ZF_RING_2"/>
    <property type="match status" value="1"/>
</dbReference>
<dbReference type="Pfam" id="PF13639">
    <property type="entry name" value="zf-RING_2"/>
    <property type="match status" value="1"/>
</dbReference>
<protein>
    <recommendedName>
        <fullName evidence="6">RING-type domain-containing protein</fullName>
    </recommendedName>
</protein>
<dbReference type="InterPro" id="IPR013083">
    <property type="entry name" value="Znf_RING/FYVE/PHD"/>
</dbReference>
<dbReference type="PANTHER" id="PTHR22765:SF434">
    <property type="entry name" value="GB|AAD18119.1-RELATED"/>
    <property type="match status" value="1"/>
</dbReference>
<evidence type="ECO:0000313" key="8">
    <source>
        <dbReference type="Proteomes" id="UP000654075"/>
    </source>
</evidence>
<feature type="region of interest" description="Disordered" evidence="5">
    <location>
        <begin position="28"/>
        <end position="68"/>
    </location>
</feature>
<keyword evidence="8" id="KW-1185">Reference proteome</keyword>
<keyword evidence="2 4" id="KW-0863">Zinc-finger</keyword>
<gene>
    <name evidence="7" type="ORF">PGLA1383_LOCUS3498</name>
</gene>